<evidence type="ECO:0000313" key="2">
    <source>
        <dbReference type="Proteomes" id="UP001266305"/>
    </source>
</evidence>
<sequence>MIVAVAKFLVVKMVVEDDDSGIVVMLEIRSYNRNGGDDGDGKNYVGGDGSDVEVTKVMMVEVMADVMEVTMMEMRKVIMMEVAMEFLLVMLEVMKVMELVELTEVMMMGEVMEVMMEEVSAVLAAMVEVTG</sequence>
<gene>
    <name evidence="1" type="ORF">P7K49_020583</name>
</gene>
<evidence type="ECO:0000313" key="1">
    <source>
        <dbReference type="EMBL" id="KAK2102916.1"/>
    </source>
</evidence>
<organism evidence="1 2">
    <name type="scientific">Saguinus oedipus</name>
    <name type="common">Cotton-top tamarin</name>
    <name type="synonym">Oedipomidas oedipus</name>
    <dbReference type="NCBI Taxonomy" id="9490"/>
    <lineage>
        <taxon>Eukaryota</taxon>
        <taxon>Metazoa</taxon>
        <taxon>Chordata</taxon>
        <taxon>Craniata</taxon>
        <taxon>Vertebrata</taxon>
        <taxon>Euteleostomi</taxon>
        <taxon>Mammalia</taxon>
        <taxon>Eutheria</taxon>
        <taxon>Euarchontoglires</taxon>
        <taxon>Primates</taxon>
        <taxon>Haplorrhini</taxon>
        <taxon>Platyrrhini</taxon>
        <taxon>Cebidae</taxon>
        <taxon>Callitrichinae</taxon>
        <taxon>Saguinus</taxon>
    </lineage>
</organism>
<dbReference type="Proteomes" id="UP001266305">
    <property type="component" value="Unassembled WGS sequence"/>
</dbReference>
<proteinExistence type="predicted"/>
<comment type="caution">
    <text evidence="1">The sequence shown here is derived from an EMBL/GenBank/DDBJ whole genome shotgun (WGS) entry which is preliminary data.</text>
</comment>
<dbReference type="EMBL" id="JASSZA010000009">
    <property type="protein sequence ID" value="KAK2102916.1"/>
    <property type="molecule type" value="Genomic_DNA"/>
</dbReference>
<accession>A0ABQ9V102</accession>
<reference evidence="1 2" key="1">
    <citation type="submission" date="2023-05" db="EMBL/GenBank/DDBJ databases">
        <title>B98-5 Cell Line De Novo Hybrid Assembly: An Optical Mapping Approach.</title>
        <authorList>
            <person name="Kananen K."/>
            <person name="Auerbach J.A."/>
            <person name="Kautto E."/>
            <person name="Blachly J.S."/>
        </authorList>
    </citation>
    <scope>NUCLEOTIDE SEQUENCE [LARGE SCALE GENOMIC DNA]</scope>
    <source>
        <strain evidence="1">B95-8</strain>
        <tissue evidence="1">Cell line</tissue>
    </source>
</reference>
<name>A0ABQ9V102_SAGOE</name>
<protein>
    <submittedName>
        <fullName evidence="1">Uncharacterized protein</fullName>
    </submittedName>
</protein>
<keyword evidence="2" id="KW-1185">Reference proteome</keyword>